<name>A0AAV2TBW0_CALDB</name>
<dbReference type="GO" id="GO:0000122">
    <property type="term" value="P:negative regulation of transcription by RNA polymerase II"/>
    <property type="evidence" value="ECO:0007669"/>
    <property type="project" value="TreeGrafter"/>
</dbReference>
<dbReference type="EMBL" id="CAXLJL010000212">
    <property type="protein sequence ID" value="CAL5134589.1"/>
    <property type="molecule type" value="Genomic_DNA"/>
</dbReference>
<feature type="compositionally biased region" description="Acidic residues" evidence="4">
    <location>
        <begin position="506"/>
        <end position="578"/>
    </location>
</feature>
<feature type="compositionally biased region" description="Basic and acidic residues" evidence="4">
    <location>
        <begin position="421"/>
        <end position="439"/>
    </location>
</feature>
<feature type="compositionally biased region" description="Basic residues" evidence="4">
    <location>
        <begin position="592"/>
        <end position="612"/>
    </location>
</feature>
<evidence type="ECO:0000256" key="4">
    <source>
        <dbReference type="SAM" id="MobiDB-lite"/>
    </source>
</evidence>
<evidence type="ECO:0000313" key="6">
    <source>
        <dbReference type="Proteomes" id="UP001497525"/>
    </source>
</evidence>
<feature type="region of interest" description="Disordered" evidence="4">
    <location>
        <begin position="421"/>
        <end position="623"/>
    </location>
</feature>
<dbReference type="GO" id="GO:0003714">
    <property type="term" value="F:transcription corepressor activity"/>
    <property type="evidence" value="ECO:0007669"/>
    <property type="project" value="TreeGrafter"/>
</dbReference>
<protein>
    <recommendedName>
        <fullName evidence="7">Nucleolar complex protein 2 homolog</fullName>
    </recommendedName>
</protein>
<dbReference type="PANTHER" id="PTHR12687">
    <property type="entry name" value="NUCLEOLAR COMPLEX 2 AND RAD4-RELATED"/>
    <property type="match status" value="1"/>
</dbReference>
<dbReference type="PANTHER" id="PTHR12687:SF4">
    <property type="entry name" value="NUCLEOLAR COMPLEX PROTEIN 2 HOMOLOG"/>
    <property type="match status" value="1"/>
</dbReference>
<evidence type="ECO:0000256" key="1">
    <source>
        <dbReference type="ARBA" id="ARBA00004123"/>
    </source>
</evidence>
<reference evidence="5" key="1">
    <citation type="submission" date="2024-06" db="EMBL/GenBank/DDBJ databases">
        <authorList>
            <person name="Liu X."/>
            <person name="Lenzi L."/>
            <person name="Haldenby T S."/>
            <person name="Uol C."/>
        </authorList>
    </citation>
    <scope>NUCLEOTIDE SEQUENCE</scope>
</reference>
<feature type="compositionally biased region" description="Low complexity" evidence="4">
    <location>
        <begin position="448"/>
        <end position="457"/>
    </location>
</feature>
<dbReference type="Pfam" id="PF03715">
    <property type="entry name" value="Noc2"/>
    <property type="match status" value="2"/>
</dbReference>
<evidence type="ECO:0000256" key="3">
    <source>
        <dbReference type="ARBA" id="ARBA00023242"/>
    </source>
</evidence>
<evidence type="ECO:0008006" key="7">
    <source>
        <dbReference type="Google" id="ProtNLM"/>
    </source>
</evidence>
<dbReference type="GO" id="GO:0030691">
    <property type="term" value="C:Noc2p-Noc3p complex"/>
    <property type="evidence" value="ECO:0007669"/>
    <property type="project" value="TreeGrafter"/>
</dbReference>
<accession>A0AAV2TBW0</accession>
<organism evidence="5 6">
    <name type="scientific">Calicophoron daubneyi</name>
    <name type="common">Rumen fluke</name>
    <name type="synonym">Paramphistomum daubneyi</name>
    <dbReference type="NCBI Taxonomy" id="300641"/>
    <lineage>
        <taxon>Eukaryota</taxon>
        <taxon>Metazoa</taxon>
        <taxon>Spiralia</taxon>
        <taxon>Lophotrochozoa</taxon>
        <taxon>Platyhelminthes</taxon>
        <taxon>Trematoda</taxon>
        <taxon>Digenea</taxon>
        <taxon>Plagiorchiida</taxon>
        <taxon>Pronocephalata</taxon>
        <taxon>Paramphistomoidea</taxon>
        <taxon>Paramphistomidae</taxon>
        <taxon>Calicophoron</taxon>
    </lineage>
</organism>
<comment type="caution">
    <text evidence="5">The sequence shown here is derived from an EMBL/GenBank/DDBJ whole genome shotgun (WGS) entry which is preliminary data.</text>
</comment>
<dbReference type="GO" id="GO:0042273">
    <property type="term" value="P:ribosomal large subunit biogenesis"/>
    <property type="evidence" value="ECO:0007669"/>
    <property type="project" value="TreeGrafter"/>
</dbReference>
<gene>
    <name evidence="5" type="ORF">CDAUBV1_LOCUS8372</name>
</gene>
<comment type="similarity">
    <text evidence="2">Belongs to the NOC2 family.</text>
</comment>
<evidence type="ECO:0000313" key="5">
    <source>
        <dbReference type="EMBL" id="CAL5134589.1"/>
    </source>
</evidence>
<comment type="subcellular location">
    <subcellularLocation>
        <location evidence="1">Nucleus</location>
    </subcellularLocation>
</comment>
<dbReference type="GO" id="GO:0042393">
    <property type="term" value="F:histone binding"/>
    <property type="evidence" value="ECO:0007669"/>
    <property type="project" value="TreeGrafter"/>
</dbReference>
<dbReference type="Proteomes" id="UP001497525">
    <property type="component" value="Unassembled WGS sequence"/>
</dbReference>
<proteinExistence type="inferred from homology"/>
<sequence>MSITTLKSLLKDPVPDLKKISKLTGGFMKRPKLQKKFLKLMTKVWSEDEDSRRILAFLNILKAVDSKPDCISLCIKLLFSAYVKNCKFVLGSTLAHINFMRNSLLELFRKNLDEAYLHAFAYIRQLALTLRKAYLSRSEEDVHAVQNWQFINSLRLWTELIAKYLSTHKLLASLAHPMVQLLTGTIKLNPGERWIPLRFHCVSMLHTLAGVPALSAGSKSPGDNVPIKPMGDVNSKQPIHLVGGSLCPQYRLFVPSLALLLDVFQLVNFNRHASSASKAPLDLRLILHFSPSQKRETASLDAVFSWLFDLLAEEAALCANSVSFREFALPIINELKQFSRTCRVATFTRQMKALQAKLSEHSDYIEARRRVLRNLCDFEEVNRLEIQLSILDGSVPIGPFWNFYARHKEIRSKELTRLTNSHQKDVIPDEKDRPKRIAEDYESDDSGKSSSSDSDASYDYDDGKTVTHVSKSKKQTDEVETKQTKAAKSKGNKKSAGTGDKPDMPVVDEEESSESDFDLEAALNEEDEEEKIEFPETPDEVTDFELSDSEDGEDEADLSLEDDEAEEGQEDIDVDMDADPVPKPNRTAAQPRKPKRSTQGRDRKRFNIKRPGKNAVVQQRGVKKFKAFDKKMKPKRRRT</sequence>
<feature type="compositionally biased region" description="Basic and acidic residues" evidence="4">
    <location>
        <begin position="474"/>
        <end position="483"/>
    </location>
</feature>
<dbReference type="GO" id="GO:0030690">
    <property type="term" value="C:Noc1p-Noc2p complex"/>
    <property type="evidence" value="ECO:0007669"/>
    <property type="project" value="TreeGrafter"/>
</dbReference>
<dbReference type="InterPro" id="IPR005343">
    <property type="entry name" value="Noc2"/>
</dbReference>
<evidence type="ECO:0000256" key="2">
    <source>
        <dbReference type="ARBA" id="ARBA00005907"/>
    </source>
</evidence>
<keyword evidence="3" id="KW-0539">Nucleus</keyword>
<dbReference type="GO" id="GO:0005654">
    <property type="term" value="C:nucleoplasm"/>
    <property type="evidence" value="ECO:0007669"/>
    <property type="project" value="TreeGrafter"/>
</dbReference>
<dbReference type="AlphaFoldDB" id="A0AAV2TBW0"/>
<dbReference type="GO" id="GO:0005730">
    <property type="term" value="C:nucleolus"/>
    <property type="evidence" value="ECO:0007669"/>
    <property type="project" value="TreeGrafter"/>
</dbReference>